<feature type="chain" id="PRO_5012485746" evidence="1">
    <location>
        <begin position="32"/>
        <end position="155"/>
    </location>
</feature>
<evidence type="ECO:0000256" key="1">
    <source>
        <dbReference type="SAM" id="SignalP"/>
    </source>
</evidence>
<dbReference type="RefSeq" id="XP_028546450.1">
    <property type="nucleotide sequence ID" value="XM_028690649.1"/>
</dbReference>
<name>A0A1Y1JN16_PLAGO</name>
<keyword evidence="3" id="KW-1185">Reference proteome</keyword>
<sequence length="155" mass="18103">MYLNCTHFSKKLTHITNVLLFFFFFFPSTTHNPNSSLSIIPPPSRNPNCISINNDNVNKRRDAFNNMQNNSNLYPAPPPSTIVHMNEKNMINKKPRMDNRAINNENINYTMPQNFIGMHPYIPPPMHDVTPNKLFSNMHHNQMKTNRNSNSFSRR</sequence>
<dbReference type="GeneID" id="39750607"/>
<dbReference type="EMBL" id="BDQF01000015">
    <property type="protein sequence ID" value="GAW83861.1"/>
    <property type="molecule type" value="Genomic_DNA"/>
</dbReference>
<protein>
    <submittedName>
        <fullName evidence="2">Unspecified product</fullName>
    </submittedName>
</protein>
<dbReference type="AlphaFoldDB" id="A0A1Y1JN16"/>
<gene>
    <name evidence="2" type="ORF">PGO_146590</name>
</gene>
<reference evidence="3" key="1">
    <citation type="submission" date="2017-04" db="EMBL/GenBank/DDBJ databases">
        <title>Plasmodium gonderi genome.</title>
        <authorList>
            <person name="Arisue N."/>
            <person name="Honma H."/>
            <person name="Kawai S."/>
            <person name="Tougan T."/>
            <person name="Tanabe K."/>
            <person name="Horii T."/>
        </authorList>
    </citation>
    <scope>NUCLEOTIDE SEQUENCE [LARGE SCALE GENOMIC DNA]</scope>
    <source>
        <strain evidence="3">ATCC 30045</strain>
    </source>
</reference>
<evidence type="ECO:0000313" key="2">
    <source>
        <dbReference type="EMBL" id="GAW83861.1"/>
    </source>
</evidence>
<evidence type="ECO:0000313" key="3">
    <source>
        <dbReference type="Proteomes" id="UP000195521"/>
    </source>
</evidence>
<keyword evidence="1" id="KW-0732">Signal</keyword>
<feature type="signal peptide" evidence="1">
    <location>
        <begin position="1"/>
        <end position="31"/>
    </location>
</feature>
<dbReference type="Proteomes" id="UP000195521">
    <property type="component" value="Unassembled WGS sequence"/>
</dbReference>
<comment type="caution">
    <text evidence="2">The sequence shown here is derived from an EMBL/GenBank/DDBJ whole genome shotgun (WGS) entry which is preliminary data.</text>
</comment>
<organism evidence="2 3">
    <name type="scientific">Plasmodium gonderi</name>
    <dbReference type="NCBI Taxonomy" id="77519"/>
    <lineage>
        <taxon>Eukaryota</taxon>
        <taxon>Sar</taxon>
        <taxon>Alveolata</taxon>
        <taxon>Apicomplexa</taxon>
        <taxon>Aconoidasida</taxon>
        <taxon>Haemosporida</taxon>
        <taxon>Plasmodiidae</taxon>
        <taxon>Plasmodium</taxon>
        <taxon>Plasmodium (Plasmodium)</taxon>
    </lineage>
</organism>
<dbReference type="OMA" id="MHPYIPP"/>
<proteinExistence type="predicted"/>
<accession>A0A1Y1JN16</accession>